<keyword evidence="7" id="KW-0131">Cell cycle</keyword>
<organism evidence="13 14">
    <name type="scientific">Myotis myotis</name>
    <name type="common">Greater mouse-eared bat</name>
    <name type="synonym">Vespertilio myotis</name>
    <dbReference type="NCBI Taxonomy" id="51298"/>
    <lineage>
        <taxon>Eukaryota</taxon>
        <taxon>Metazoa</taxon>
        <taxon>Chordata</taxon>
        <taxon>Craniata</taxon>
        <taxon>Vertebrata</taxon>
        <taxon>Euteleostomi</taxon>
        <taxon>Mammalia</taxon>
        <taxon>Eutheria</taxon>
        <taxon>Laurasiatheria</taxon>
        <taxon>Chiroptera</taxon>
        <taxon>Yangochiroptera</taxon>
        <taxon>Vespertilionidae</taxon>
        <taxon>Myotis</taxon>
    </lineage>
</organism>
<dbReference type="PANTHER" id="PTHR35537">
    <property type="entry name" value="DNA DAMAGE-INDUCIBLE APOPTOSIS SUPPRESSOR PROTEIN DDIAS"/>
    <property type="match status" value="1"/>
</dbReference>
<gene>
    <name evidence="13" type="ORF">mMyoMyo1_003722</name>
</gene>
<protein>
    <recommendedName>
        <fullName evidence="9">DNA damage-induced apoptosis suppressor protein</fullName>
    </recommendedName>
    <alternativeName>
        <fullName evidence="10">Nitric oxide-inducible gene protein</fullName>
    </alternativeName>
</protein>
<keyword evidence="6" id="KW-0539">Nucleus</keyword>
<dbReference type="Gene3D" id="2.40.50.140">
    <property type="entry name" value="Nucleic acid-binding proteins"/>
    <property type="match status" value="1"/>
</dbReference>
<comment type="caution">
    <text evidence="13">The sequence shown here is derived from an EMBL/GenBank/DDBJ whole genome shotgun (WGS) entry which is preliminary data.</text>
</comment>
<evidence type="ECO:0000256" key="6">
    <source>
        <dbReference type="ARBA" id="ARBA00023242"/>
    </source>
</evidence>
<evidence type="ECO:0000256" key="11">
    <source>
        <dbReference type="SAM" id="MobiDB-lite"/>
    </source>
</evidence>
<sequence length="703" mass="78012">MNICQQRPQREYMNRRRKFLLASVLALQNSSFIYPSCQKCFSRIILVSKRSNCPKCGSTGEAENASYRYRLSIKVAESSKLFGITVFGSCLDAFFGLTATDLHRYIQDSSEIPGALDRDATQNLLTKAVETCFVGQSFIFGVTNFEKQHGQGSDSSTFLEQCLGRRREIKELLACQIVLPDPSVAGFTVIDYFRQLLQLSNFRKLHGGSQAPKSHLLALEHSSSDLSSMCSLDSSSDFVESHGRDNFLMSWQSSLELTSIVSQLTDEDNFSASEQSKAFDTLHQNRKCISLAEATGSGGCHDAIQCSWSLVSYMDKKSTAQKLGDELGLQANQPSAVHSSHHEIGVTGSNLFLKMQESHEPSNTKSFHSAVEIKKRNSQHELTGHDISTPFSLQERSVCCPPISLRLEEIASGSQDYDPKIWDDLPLSENFSQSSQKLSLPNMPAPMNPKTCSSPHFPSDSESDVEDSQDFVPCSQSTPVAGFHQTRIHGVKGAFKKLPSFYVDLDTNYKETRISSENEAQQATPRSQKNIKTPSQKSKSPVIPGVTQPEVVNNCSIAECFESDIDEWVPPTTKKAFLPDMLGFQAVGLRKCLAACNSPDQNTLPRKKLKCVEQRTNKRFIKKELNVKNTLTAVVANQKTPNYSSTRSGWISKESVLGLGCGSEVRCCLSFSENWPPSVPETKNAWSPELFSQKVTSTQWLNL</sequence>
<dbReference type="VEuPathDB" id="HostDB:GeneID_118664578"/>
<dbReference type="InterPro" id="IPR012340">
    <property type="entry name" value="NA-bd_OB-fold"/>
</dbReference>
<comment type="subcellular location">
    <subcellularLocation>
        <location evidence="2">Cytoplasm</location>
    </subcellularLocation>
    <subcellularLocation>
        <location evidence="1">Nucleus</location>
    </subcellularLocation>
</comment>
<dbReference type="FunFam" id="2.40.50.140:FF:000217">
    <property type="entry name" value="DNA damage induced apoptosis suppressor"/>
    <property type="match status" value="1"/>
</dbReference>
<evidence type="ECO:0000256" key="8">
    <source>
        <dbReference type="ARBA" id="ARBA00053253"/>
    </source>
</evidence>
<evidence type="ECO:0000259" key="12">
    <source>
        <dbReference type="Pfam" id="PF08646"/>
    </source>
</evidence>
<accession>A0A7J7VHD2</accession>
<dbReference type="AlphaFoldDB" id="A0A7J7VHD2"/>
<evidence type="ECO:0000313" key="14">
    <source>
        <dbReference type="Proteomes" id="UP000527355"/>
    </source>
</evidence>
<dbReference type="SUPFAM" id="SSF50249">
    <property type="entry name" value="Nucleic acid-binding proteins"/>
    <property type="match status" value="1"/>
</dbReference>
<keyword evidence="5" id="KW-0338">Growth arrest</keyword>
<keyword evidence="4" id="KW-0053">Apoptosis</keyword>
<reference evidence="13 14" key="1">
    <citation type="journal article" date="2020" name="Nature">
        <title>Six reference-quality genomes reveal evolution of bat adaptations.</title>
        <authorList>
            <person name="Jebb D."/>
            <person name="Huang Z."/>
            <person name="Pippel M."/>
            <person name="Hughes G.M."/>
            <person name="Lavrichenko K."/>
            <person name="Devanna P."/>
            <person name="Winkler S."/>
            <person name="Jermiin L.S."/>
            <person name="Skirmuntt E.C."/>
            <person name="Katzourakis A."/>
            <person name="Burkitt-Gray L."/>
            <person name="Ray D.A."/>
            <person name="Sullivan K.A.M."/>
            <person name="Roscito J.G."/>
            <person name="Kirilenko B.M."/>
            <person name="Davalos L.M."/>
            <person name="Corthals A.P."/>
            <person name="Power M.L."/>
            <person name="Jones G."/>
            <person name="Ransome R.D."/>
            <person name="Dechmann D.K.N."/>
            <person name="Locatelli A.G."/>
            <person name="Puechmaille S.J."/>
            <person name="Fedrigo O."/>
            <person name="Jarvis E.D."/>
            <person name="Hiller M."/>
            <person name="Vernes S.C."/>
            <person name="Myers E.W."/>
            <person name="Teeling E.C."/>
        </authorList>
    </citation>
    <scope>NUCLEOTIDE SEQUENCE [LARGE SCALE GENOMIC DNA]</scope>
    <source>
        <strain evidence="13">MMyoMyo1</strain>
        <tissue evidence="13">Flight muscle</tissue>
    </source>
</reference>
<evidence type="ECO:0000256" key="10">
    <source>
        <dbReference type="ARBA" id="ARBA00075896"/>
    </source>
</evidence>
<proteinExistence type="predicted"/>
<comment type="function">
    <text evidence="8">May be an anti-apoptotic protein involved in DNA repair or cell survival.</text>
</comment>
<evidence type="ECO:0000256" key="2">
    <source>
        <dbReference type="ARBA" id="ARBA00004496"/>
    </source>
</evidence>
<feature type="region of interest" description="Disordered" evidence="11">
    <location>
        <begin position="514"/>
        <end position="545"/>
    </location>
</feature>
<keyword evidence="3" id="KW-0963">Cytoplasm</keyword>
<feature type="domain" description="Replication factor A C-terminal" evidence="12">
    <location>
        <begin position="22"/>
        <end position="107"/>
    </location>
</feature>
<feature type="compositionally biased region" description="Polar residues" evidence="11">
    <location>
        <begin position="517"/>
        <end position="539"/>
    </location>
</feature>
<dbReference type="InterPro" id="IPR043522">
    <property type="entry name" value="DDIAS"/>
</dbReference>
<dbReference type="InterPro" id="IPR013955">
    <property type="entry name" value="Rep_factor-A_C"/>
</dbReference>
<dbReference type="GO" id="GO:0051726">
    <property type="term" value="P:regulation of cell cycle"/>
    <property type="evidence" value="ECO:0007669"/>
    <property type="project" value="UniProtKB-KW"/>
</dbReference>
<evidence type="ECO:0000256" key="9">
    <source>
        <dbReference type="ARBA" id="ARBA00069059"/>
    </source>
</evidence>
<evidence type="ECO:0000256" key="4">
    <source>
        <dbReference type="ARBA" id="ARBA00022703"/>
    </source>
</evidence>
<feature type="region of interest" description="Disordered" evidence="11">
    <location>
        <begin position="432"/>
        <end position="472"/>
    </location>
</feature>
<dbReference type="PANTHER" id="PTHR35537:SF1">
    <property type="entry name" value="DNA DAMAGE-INDUCED APOPTOSIS SUPPRESSOR PROTEIN"/>
    <property type="match status" value="1"/>
</dbReference>
<dbReference type="GO" id="GO:0005634">
    <property type="term" value="C:nucleus"/>
    <property type="evidence" value="ECO:0007669"/>
    <property type="project" value="UniProtKB-SubCell"/>
</dbReference>
<keyword evidence="14" id="KW-1185">Reference proteome</keyword>
<evidence type="ECO:0000256" key="5">
    <source>
        <dbReference type="ARBA" id="ARBA00022810"/>
    </source>
</evidence>
<dbReference type="EMBL" id="JABWUV010000010">
    <property type="protein sequence ID" value="KAF6324366.1"/>
    <property type="molecule type" value="Genomic_DNA"/>
</dbReference>
<dbReference type="Proteomes" id="UP000527355">
    <property type="component" value="Unassembled WGS sequence"/>
</dbReference>
<dbReference type="Pfam" id="PF08646">
    <property type="entry name" value="Rep_fac-A_C"/>
    <property type="match status" value="1"/>
</dbReference>
<dbReference type="GO" id="GO:0005737">
    <property type="term" value="C:cytoplasm"/>
    <property type="evidence" value="ECO:0007669"/>
    <property type="project" value="UniProtKB-SubCell"/>
</dbReference>
<dbReference type="GO" id="GO:0006915">
    <property type="term" value="P:apoptotic process"/>
    <property type="evidence" value="ECO:0007669"/>
    <property type="project" value="UniProtKB-KW"/>
</dbReference>
<evidence type="ECO:0000256" key="3">
    <source>
        <dbReference type="ARBA" id="ARBA00022490"/>
    </source>
</evidence>
<name>A0A7J7VHD2_MYOMY</name>
<evidence type="ECO:0000256" key="1">
    <source>
        <dbReference type="ARBA" id="ARBA00004123"/>
    </source>
</evidence>
<evidence type="ECO:0000313" key="13">
    <source>
        <dbReference type="EMBL" id="KAF6324366.1"/>
    </source>
</evidence>
<dbReference type="GO" id="GO:1902230">
    <property type="term" value="P:negative regulation of intrinsic apoptotic signaling pathway in response to DNA damage"/>
    <property type="evidence" value="ECO:0007669"/>
    <property type="project" value="InterPro"/>
</dbReference>
<evidence type="ECO:0000256" key="7">
    <source>
        <dbReference type="ARBA" id="ARBA00023306"/>
    </source>
</evidence>